<evidence type="ECO:0000313" key="3">
    <source>
        <dbReference type="EMBL" id="MCM1983129.1"/>
    </source>
</evidence>
<dbReference type="NCBIfam" id="TIGR00696">
    <property type="entry name" value="wecG_tagA_cpsF"/>
    <property type="match status" value="1"/>
</dbReference>
<dbReference type="GO" id="GO:0016757">
    <property type="term" value="F:glycosyltransferase activity"/>
    <property type="evidence" value="ECO:0007669"/>
    <property type="project" value="UniProtKB-KW"/>
</dbReference>
<dbReference type="RefSeq" id="WP_166281995.1">
    <property type="nucleotide sequence ID" value="NZ_JTHE03000056.1"/>
</dbReference>
<dbReference type="CDD" id="cd06533">
    <property type="entry name" value="Glyco_transf_WecG_TagA"/>
    <property type="match status" value="1"/>
</dbReference>
<evidence type="ECO:0000256" key="2">
    <source>
        <dbReference type="ARBA" id="ARBA00022679"/>
    </source>
</evidence>
<evidence type="ECO:0000313" key="4">
    <source>
        <dbReference type="Proteomes" id="UP000031561"/>
    </source>
</evidence>
<dbReference type="PANTHER" id="PTHR34136:SF1">
    <property type="entry name" value="UDP-N-ACETYL-D-MANNOSAMINURONIC ACID TRANSFERASE"/>
    <property type="match status" value="1"/>
</dbReference>
<name>A0ABD4T3H3_9CYAN</name>
<keyword evidence="1" id="KW-0328">Glycosyltransferase</keyword>
<dbReference type="Proteomes" id="UP000031561">
    <property type="component" value="Unassembled WGS sequence"/>
</dbReference>
<dbReference type="PANTHER" id="PTHR34136">
    <property type="match status" value="1"/>
</dbReference>
<keyword evidence="2" id="KW-0808">Transferase</keyword>
<sequence>MSSLVSVHPPRQFPVLGVNVDLLEGLNDYVDWLIHRIRMEQGTHVVTLNAEMTMQAQINAELGQIIHNAELVVPDGAGIVLYLKLYGQSIHRCPGVELSEALLRKVATVPNASVFFYGGAPGVVEKAAQRWQQECPNLTLAGVAHGYVQGDEQVELTQRLQALQPSLIFVGLGVPRQEHWIAQHRALCPQAVWIGVGGSFDIWSGTKQRAPQWLCDHNLEWTYRLYQEPWRWRRMMALPEFAWQSLIERFTPFR</sequence>
<accession>A0ABD4T3H3</accession>
<dbReference type="InterPro" id="IPR004629">
    <property type="entry name" value="WecG_TagA_CpsF"/>
</dbReference>
<gene>
    <name evidence="3" type="ORF">QQ91_0009865</name>
</gene>
<comment type="caution">
    <text evidence="3">The sequence shown here is derived from an EMBL/GenBank/DDBJ whole genome shotgun (WGS) entry which is preliminary data.</text>
</comment>
<proteinExistence type="predicted"/>
<dbReference type="Pfam" id="PF03808">
    <property type="entry name" value="Glyco_tran_WecG"/>
    <property type="match status" value="1"/>
</dbReference>
<organism evidence="3 4">
    <name type="scientific">Lyngbya confervoides BDU141951</name>
    <dbReference type="NCBI Taxonomy" id="1574623"/>
    <lineage>
        <taxon>Bacteria</taxon>
        <taxon>Bacillati</taxon>
        <taxon>Cyanobacteriota</taxon>
        <taxon>Cyanophyceae</taxon>
        <taxon>Oscillatoriophycideae</taxon>
        <taxon>Oscillatoriales</taxon>
        <taxon>Microcoleaceae</taxon>
        <taxon>Lyngbya</taxon>
    </lineage>
</organism>
<evidence type="ECO:0000256" key="1">
    <source>
        <dbReference type="ARBA" id="ARBA00022676"/>
    </source>
</evidence>
<dbReference type="EMBL" id="JTHE03000056">
    <property type="protein sequence ID" value="MCM1983129.1"/>
    <property type="molecule type" value="Genomic_DNA"/>
</dbReference>
<keyword evidence="4" id="KW-1185">Reference proteome</keyword>
<protein>
    <submittedName>
        <fullName evidence="3">WecB/TagA/CpsF family glycosyltransferase</fullName>
    </submittedName>
</protein>
<reference evidence="3 4" key="1">
    <citation type="journal article" date="2015" name="Genome Announc.">
        <title>Draft Genome Sequence of Filamentous Marine Cyanobacterium Lyngbya confervoides Strain BDU141951.</title>
        <authorList>
            <person name="Chandrababunaidu M.M."/>
            <person name="Sen D."/>
            <person name="Tripathy S."/>
        </authorList>
    </citation>
    <scope>NUCLEOTIDE SEQUENCE [LARGE SCALE GENOMIC DNA]</scope>
    <source>
        <strain evidence="3 4">BDU141951</strain>
    </source>
</reference>
<dbReference type="AlphaFoldDB" id="A0ABD4T3H3"/>